<comment type="caution">
    <text evidence="10">The sequence shown here is derived from an EMBL/GenBank/DDBJ whole genome shotgun (WGS) entry which is preliminary data.</text>
</comment>
<evidence type="ECO:0000313" key="11">
    <source>
        <dbReference type="Proteomes" id="UP000239480"/>
    </source>
</evidence>
<evidence type="ECO:0000256" key="6">
    <source>
        <dbReference type="ARBA" id="ARBA00023186"/>
    </source>
</evidence>
<dbReference type="EMBL" id="PVTD01000001">
    <property type="protein sequence ID" value="PRY26599.1"/>
    <property type="molecule type" value="Genomic_DNA"/>
</dbReference>
<dbReference type="PANTHER" id="PTHR47529:SF1">
    <property type="entry name" value="PERIPLASMIC CHAPERONE PPID"/>
    <property type="match status" value="1"/>
</dbReference>
<dbReference type="Pfam" id="PF13624">
    <property type="entry name" value="SurA_N_3"/>
    <property type="match status" value="1"/>
</dbReference>
<keyword evidence="3 8" id="KW-0812">Transmembrane</keyword>
<dbReference type="GO" id="GO:0005886">
    <property type="term" value="C:plasma membrane"/>
    <property type="evidence" value="ECO:0007669"/>
    <property type="project" value="UniProtKB-SubCell"/>
</dbReference>
<organism evidence="10 11">
    <name type="scientific">Aliiruegeria haliotis</name>
    <dbReference type="NCBI Taxonomy" id="1280846"/>
    <lineage>
        <taxon>Bacteria</taxon>
        <taxon>Pseudomonadati</taxon>
        <taxon>Pseudomonadota</taxon>
        <taxon>Alphaproteobacteria</taxon>
        <taxon>Rhodobacterales</taxon>
        <taxon>Roseobacteraceae</taxon>
        <taxon>Aliiruegeria</taxon>
    </lineage>
</organism>
<evidence type="ECO:0000256" key="7">
    <source>
        <dbReference type="ARBA" id="ARBA00038408"/>
    </source>
</evidence>
<protein>
    <submittedName>
        <fullName evidence="10">Peptidyl-prolyl cis-trans isomerase D</fullName>
    </submittedName>
</protein>
<dbReference type="AlphaFoldDB" id="A0A2T0RZJ7"/>
<dbReference type="GO" id="GO:0003755">
    <property type="term" value="F:peptidyl-prolyl cis-trans isomerase activity"/>
    <property type="evidence" value="ECO:0007669"/>
    <property type="project" value="InterPro"/>
</dbReference>
<name>A0A2T0RZJ7_9RHOB</name>
<proteinExistence type="inferred from homology"/>
<evidence type="ECO:0000313" key="10">
    <source>
        <dbReference type="EMBL" id="PRY26599.1"/>
    </source>
</evidence>
<reference evidence="10 11" key="1">
    <citation type="submission" date="2018-03" db="EMBL/GenBank/DDBJ databases">
        <title>Genomic Encyclopedia of Archaeal and Bacterial Type Strains, Phase II (KMG-II): from individual species to whole genera.</title>
        <authorList>
            <person name="Goeker M."/>
        </authorList>
    </citation>
    <scope>NUCLEOTIDE SEQUENCE [LARGE SCALE GENOMIC DNA]</scope>
    <source>
        <strain evidence="10 11">DSM 29328</strain>
    </source>
</reference>
<gene>
    <name evidence="10" type="ORF">CLV78_101699</name>
</gene>
<evidence type="ECO:0000256" key="3">
    <source>
        <dbReference type="ARBA" id="ARBA00022692"/>
    </source>
</evidence>
<dbReference type="InterPro" id="IPR000297">
    <property type="entry name" value="PPIase_PpiC"/>
</dbReference>
<feature type="transmembrane region" description="Helical" evidence="8">
    <location>
        <begin position="12"/>
        <end position="31"/>
    </location>
</feature>
<dbReference type="InterPro" id="IPR027304">
    <property type="entry name" value="Trigger_fact/SurA_dom_sf"/>
</dbReference>
<comment type="subcellular location">
    <subcellularLocation>
        <location evidence="1">Cell membrane</location>
        <topology evidence="1">Single-pass type II membrane protein</topology>
    </subcellularLocation>
</comment>
<evidence type="ECO:0000256" key="1">
    <source>
        <dbReference type="ARBA" id="ARBA00004401"/>
    </source>
</evidence>
<evidence type="ECO:0000256" key="4">
    <source>
        <dbReference type="ARBA" id="ARBA00022989"/>
    </source>
</evidence>
<dbReference type="SUPFAM" id="SSF109998">
    <property type="entry name" value="Triger factor/SurA peptide-binding domain-like"/>
    <property type="match status" value="1"/>
</dbReference>
<evidence type="ECO:0000259" key="9">
    <source>
        <dbReference type="Pfam" id="PF13145"/>
    </source>
</evidence>
<keyword evidence="4 8" id="KW-1133">Transmembrane helix</keyword>
<dbReference type="InterPro" id="IPR052029">
    <property type="entry name" value="PpiD_chaperone"/>
</dbReference>
<comment type="similarity">
    <text evidence="7">Belongs to the PpiD chaperone family.</text>
</comment>
<keyword evidence="6" id="KW-0143">Chaperone</keyword>
<dbReference type="OrthoDB" id="9768393at2"/>
<keyword evidence="11" id="KW-1185">Reference proteome</keyword>
<keyword evidence="10" id="KW-0413">Isomerase</keyword>
<dbReference type="Proteomes" id="UP000239480">
    <property type="component" value="Unassembled WGS sequence"/>
</dbReference>
<keyword evidence="2" id="KW-1003">Cell membrane</keyword>
<evidence type="ECO:0000256" key="2">
    <source>
        <dbReference type="ARBA" id="ARBA00022475"/>
    </source>
</evidence>
<accession>A0A2T0RZJ7</accession>
<dbReference type="RefSeq" id="WP_106203344.1">
    <property type="nucleotide sequence ID" value="NZ_PVTD01000001.1"/>
</dbReference>
<evidence type="ECO:0000256" key="8">
    <source>
        <dbReference type="SAM" id="Phobius"/>
    </source>
</evidence>
<sequence>MSKGKKASNIFMYGLMGMLILGLTGFGISNFGGSATSVGSVGDEEISAEEYFRALSQAVRAAEAQGVTDISLATMDALGIPVQVRGQLAGTKAMDGEAARMKLSVGDDEVARMITASSAFQGITGGFDREGYDYFLEQNNWSVSDFEETIRKEATRNILQASVAAGVAPPEGYVDVLAQWFGERRSFRWVRFDAASMGDDLPAPTDEEITGYYEANEADFTLPQMKRITYAWLTPDMIAATVEVSEDELRAAYAERMDQYLMPERRLVERLVFGSAEEAVEAKQKIDSGETDFETLVADRELALADIDLGDVTESELGGAGTAVFGLTEPGVVGPYPSDLGPALFRMNAILSAQETSFDEAREALQAEFGREKASRVIEDMINDLDDRLAGGATVEDLASETDMELGTLDHAPGVQHALSDFETFRAAAETLTEKDFPEILELDGGGIFAMRLDEVLEPRLQALEEVRDDVIAGLQEKRRLDLARETAGEARAQLDVGGSLGQNGAVVESATKVTRTGFLQSGDPILAEAVFGLEEGESQLVDLPGAVVLVQLDEVLPPDAEDSQIAIFRSAVAQQSAQELANDIFTYYARALTADAGIRFNDAALNAVHTQLFR</sequence>
<keyword evidence="5 8" id="KW-0472">Membrane</keyword>
<evidence type="ECO:0000256" key="5">
    <source>
        <dbReference type="ARBA" id="ARBA00023136"/>
    </source>
</evidence>
<dbReference type="Pfam" id="PF13145">
    <property type="entry name" value="Rotamase_2"/>
    <property type="match status" value="1"/>
</dbReference>
<dbReference type="PANTHER" id="PTHR47529">
    <property type="entry name" value="PEPTIDYL-PROLYL CIS-TRANS ISOMERASE D"/>
    <property type="match status" value="1"/>
</dbReference>
<feature type="domain" description="PpiC" evidence="9">
    <location>
        <begin position="244"/>
        <end position="363"/>
    </location>
</feature>